<dbReference type="Proteomes" id="UP001370490">
    <property type="component" value="Unassembled WGS sequence"/>
</dbReference>
<evidence type="ECO:0000313" key="2">
    <source>
        <dbReference type="EMBL" id="KAK6929203.1"/>
    </source>
</evidence>
<comment type="caution">
    <text evidence="2">The sequence shown here is derived from an EMBL/GenBank/DDBJ whole genome shotgun (WGS) entry which is preliminary data.</text>
</comment>
<protein>
    <recommendedName>
        <fullName evidence="4">Transmembrane protein</fullName>
    </recommendedName>
</protein>
<dbReference type="EMBL" id="JBAMMX010000013">
    <property type="protein sequence ID" value="KAK6929203.1"/>
    <property type="molecule type" value="Genomic_DNA"/>
</dbReference>
<dbReference type="PANTHER" id="PTHR32195">
    <property type="entry name" value="OS07G0662800 PROTEIN"/>
    <property type="match status" value="1"/>
</dbReference>
<keyword evidence="3" id="KW-1185">Reference proteome</keyword>
<evidence type="ECO:0008006" key="4">
    <source>
        <dbReference type="Google" id="ProtNLM"/>
    </source>
</evidence>
<dbReference type="PANTHER" id="PTHR32195:SF24">
    <property type="entry name" value="TRYPTOPHAN OR TYROSINE TRANSPORTER PROTEIN"/>
    <property type="match status" value="1"/>
</dbReference>
<feature type="transmembrane region" description="Helical" evidence="1">
    <location>
        <begin position="164"/>
        <end position="186"/>
    </location>
</feature>
<name>A0AAN8VKA0_9MAGN</name>
<organism evidence="2 3">
    <name type="scientific">Dillenia turbinata</name>
    <dbReference type="NCBI Taxonomy" id="194707"/>
    <lineage>
        <taxon>Eukaryota</taxon>
        <taxon>Viridiplantae</taxon>
        <taxon>Streptophyta</taxon>
        <taxon>Embryophyta</taxon>
        <taxon>Tracheophyta</taxon>
        <taxon>Spermatophyta</taxon>
        <taxon>Magnoliopsida</taxon>
        <taxon>eudicotyledons</taxon>
        <taxon>Gunneridae</taxon>
        <taxon>Pentapetalae</taxon>
        <taxon>Dilleniales</taxon>
        <taxon>Dilleniaceae</taxon>
        <taxon>Dillenia</taxon>
    </lineage>
</organism>
<gene>
    <name evidence="2" type="ORF">RJ641_005408</name>
</gene>
<keyword evidence="1" id="KW-0812">Transmembrane</keyword>
<sequence length="257" mass="28435">MAQEMWDEWGGAFATITRVILGYASMVAYTTKSGEIPHHLVNLPESVSGVIFTAAFTLFSNHQSSQSVAHCFHDRFFDCHWGASCSAWWRLAWTGGRWQLGTRYQSSNLVCILVGNIWCSLSVLCAYLDGDLVRVCLSGMQLLLNSSVRSDQVADPVELLMSDLFMVEAFSLLAVGTSLIGTLLGFSEFFKEQVNRLPLDSPSTESVQAKKSKEPSGIRKWWERNRNSFTATTTVVAPSLRVSTTFPDAITAAMTLL</sequence>
<feature type="transmembrane region" description="Helical" evidence="1">
    <location>
        <begin position="109"/>
        <end position="130"/>
    </location>
</feature>
<proteinExistence type="predicted"/>
<evidence type="ECO:0000256" key="1">
    <source>
        <dbReference type="SAM" id="Phobius"/>
    </source>
</evidence>
<keyword evidence="1" id="KW-1133">Transmembrane helix</keyword>
<accession>A0AAN8VKA0</accession>
<reference evidence="2 3" key="1">
    <citation type="submission" date="2023-12" db="EMBL/GenBank/DDBJ databases">
        <title>A high-quality genome assembly for Dillenia turbinata (Dilleniales).</title>
        <authorList>
            <person name="Chanderbali A."/>
        </authorList>
    </citation>
    <scope>NUCLEOTIDE SEQUENCE [LARGE SCALE GENOMIC DNA]</scope>
    <source>
        <strain evidence="2">LSX21</strain>
        <tissue evidence="2">Leaf</tissue>
    </source>
</reference>
<evidence type="ECO:0000313" key="3">
    <source>
        <dbReference type="Proteomes" id="UP001370490"/>
    </source>
</evidence>
<dbReference type="AlphaFoldDB" id="A0AAN8VKA0"/>
<keyword evidence="1" id="KW-0472">Membrane</keyword>